<comment type="caution">
    <text evidence="4">The sequence shown here is derived from an EMBL/GenBank/DDBJ whole genome shotgun (WGS) entry which is preliminary data.</text>
</comment>
<name>A0ABW0W2L4_9BACL</name>
<dbReference type="Gene3D" id="1.10.10.10">
    <property type="entry name" value="Winged helix-like DNA-binding domain superfamily/Winged helix DNA-binding domain"/>
    <property type="match status" value="1"/>
</dbReference>
<keyword evidence="5" id="KW-1185">Reference proteome</keyword>
<dbReference type="RefSeq" id="WP_379189929.1">
    <property type="nucleotide sequence ID" value="NZ_JBHSOW010000072.1"/>
</dbReference>
<dbReference type="PANTHER" id="PTHR43252:SF6">
    <property type="entry name" value="NEGATIVE TRANSCRIPTION REGULATOR PADR"/>
    <property type="match status" value="1"/>
</dbReference>
<dbReference type="EMBL" id="JBHSOW010000072">
    <property type="protein sequence ID" value="MFC5651314.1"/>
    <property type="molecule type" value="Genomic_DNA"/>
</dbReference>
<evidence type="ECO:0000313" key="4">
    <source>
        <dbReference type="EMBL" id="MFC5651314.1"/>
    </source>
</evidence>
<evidence type="ECO:0000259" key="3">
    <source>
        <dbReference type="Pfam" id="PF10400"/>
    </source>
</evidence>
<proteinExistence type="predicted"/>
<gene>
    <name evidence="4" type="ORF">ACFPYJ_19810</name>
</gene>
<sequence>MNALSYALLSMLNRKPFSGYDLKKLMELFWQAKHSQIYPLLTKLEKDELLTFELISQSGKPDKKIYSITDKGVAALKKWIVDEPAAIPVMRDEFLVKLYAIGLADPETARRIFEERLIAKKVTIARLQKEINLMEAQKDDSLTDITNKQFGRYLLYKRKLRLEEEEIEWVHWAISLLP</sequence>
<dbReference type="Gene3D" id="6.10.140.190">
    <property type="match status" value="1"/>
</dbReference>
<dbReference type="SUPFAM" id="SSF46785">
    <property type="entry name" value="Winged helix' DNA-binding domain"/>
    <property type="match status" value="1"/>
</dbReference>
<dbReference type="Pfam" id="PF03551">
    <property type="entry name" value="PadR"/>
    <property type="match status" value="1"/>
</dbReference>
<feature type="domain" description="Transcription regulator PadR C-terminal" evidence="3">
    <location>
        <begin position="90"/>
        <end position="177"/>
    </location>
</feature>
<evidence type="ECO:0000313" key="5">
    <source>
        <dbReference type="Proteomes" id="UP001596047"/>
    </source>
</evidence>
<dbReference type="InterPro" id="IPR036390">
    <property type="entry name" value="WH_DNA-bd_sf"/>
</dbReference>
<evidence type="ECO:0000256" key="1">
    <source>
        <dbReference type="SAM" id="Coils"/>
    </source>
</evidence>
<dbReference type="Proteomes" id="UP001596047">
    <property type="component" value="Unassembled WGS sequence"/>
</dbReference>
<feature type="coiled-coil region" evidence="1">
    <location>
        <begin position="117"/>
        <end position="144"/>
    </location>
</feature>
<dbReference type="InterPro" id="IPR018309">
    <property type="entry name" value="Tscrpt_reg_PadR_C"/>
</dbReference>
<organism evidence="4 5">
    <name type="scientific">Paenibacillus solisilvae</name>
    <dbReference type="NCBI Taxonomy" id="2486751"/>
    <lineage>
        <taxon>Bacteria</taxon>
        <taxon>Bacillati</taxon>
        <taxon>Bacillota</taxon>
        <taxon>Bacilli</taxon>
        <taxon>Bacillales</taxon>
        <taxon>Paenibacillaceae</taxon>
        <taxon>Paenibacillus</taxon>
    </lineage>
</organism>
<protein>
    <submittedName>
        <fullName evidence="4">PadR family transcriptional regulator</fullName>
    </submittedName>
</protein>
<dbReference type="PANTHER" id="PTHR43252">
    <property type="entry name" value="TRANSCRIPTIONAL REGULATOR YQJI"/>
    <property type="match status" value="1"/>
</dbReference>
<keyword evidence="1" id="KW-0175">Coiled coil</keyword>
<dbReference type="InterPro" id="IPR036388">
    <property type="entry name" value="WH-like_DNA-bd_sf"/>
</dbReference>
<accession>A0ABW0W2L4</accession>
<feature type="domain" description="Transcription regulator PadR N-terminal" evidence="2">
    <location>
        <begin position="8"/>
        <end position="77"/>
    </location>
</feature>
<reference evidence="5" key="1">
    <citation type="journal article" date="2019" name="Int. J. Syst. Evol. Microbiol.">
        <title>The Global Catalogue of Microorganisms (GCM) 10K type strain sequencing project: providing services to taxonomists for standard genome sequencing and annotation.</title>
        <authorList>
            <consortium name="The Broad Institute Genomics Platform"/>
            <consortium name="The Broad Institute Genome Sequencing Center for Infectious Disease"/>
            <person name="Wu L."/>
            <person name="Ma J."/>
        </authorList>
    </citation>
    <scope>NUCLEOTIDE SEQUENCE [LARGE SCALE GENOMIC DNA]</scope>
    <source>
        <strain evidence="5">CGMCC 1.3240</strain>
    </source>
</reference>
<dbReference type="InterPro" id="IPR005149">
    <property type="entry name" value="Tscrpt_reg_PadR_N"/>
</dbReference>
<evidence type="ECO:0000259" key="2">
    <source>
        <dbReference type="Pfam" id="PF03551"/>
    </source>
</evidence>
<dbReference type="Pfam" id="PF10400">
    <property type="entry name" value="Vir_act_alpha_C"/>
    <property type="match status" value="1"/>
</dbReference>